<dbReference type="InterPro" id="IPR003675">
    <property type="entry name" value="Rce1/LyrA-like_dom"/>
</dbReference>
<dbReference type="PANTHER" id="PTHR43592:SF15">
    <property type="entry name" value="CAAX AMINO TERMINAL PROTEASE FAMILY PROTEIN"/>
    <property type="match status" value="1"/>
</dbReference>
<sequence>MTSHGNCGTINDGKRRCRQVAQSPAAENFLSEDDPRNEPEIDEAPPLSPREHAEYFVRSVVLLEAALLGVAIFLGWMFGVSPWQSASWTAEQPLAAAWAFGIGAVATLPLIAFFFFLRFNKSAASLDLRRVMETQVVPQFSSATVFELGIVAFAAGLCEEALFRGFLQSGLTSILSESFGGAATAIIAASVLFGLAHYLSPEYAAAATTMGCYFGLLFYWTEDLIAPITTHFLYDWFALVYMRSRGATSVDSGDD</sequence>
<evidence type="ECO:0000259" key="3">
    <source>
        <dbReference type="Pfam" id="PF02517"/>
    </source>
</evidence>
<reference evidence="4 5" key="1">
    <citation type="submission" date="2006-02" db="EMBL/GenBank/DDBJ databases">
        <authorList>
            <person name="Amann R."/>
            <person name="Ferriera S."/>
            <person name="Johnson J."/>
            <person name="Kravitz S."/>
            <person name="Halpern A."/>
            <person name="Remington K."/>
            <person name="Beeson K."/>
            <person name="Tran B."/>
            <person name="Rogers Y.-H."/>
            <person name="Friedman R."/>
            <person name="Venter J.C."/>
        </authorList>
    </citation>
    <scope>NUCLEOTIDE SEQUENCE [LARGE SCALE GENOMIC DNA]</scope>
    <source>
        <strain evidence="4 5">DSM 3645</strain>
    </source>
</reference>
<dbReference type="OrthoDB" id="118729at2"/>
<name>A3ZXV8_9BACT</name>
<evidence type="ECO:0000313" key="4">
    <source>
        <dbReference type="EMBL" id="EAQ78667.1"/>
    </source>
</evidence>
<dbReference type="Pfam" id="PF02517">
    <property type="entry name" value="Rce1-like"/>
    <property type="match status" value="1"/>
</dbReference>
<evidence type="ECO:0000256" key="2">
    <source>
        <dbReference type="SAM" id="Phobius"/>
    </source>
</evidence>
<feature type="region of interest" description="Disordered" evidence="1">
    <location>
        <begin position="23"/>
        <end position="47"/>
    </location>
</feature>
<keyword evidence="2" id="KW-0812">Transmembrane</keyword>
<dbReference type="eggNOG" id="COG1266">
    <property type="taxonomic scope" value="Bacteria"/>
</dbReference>
<organism evidence="4 5">
    <name type="scientific">Blastopirellula marina DSM 3645</name>
    <dbReference type="NCBI Taxonomy" id="314230"/>
    <lineage>
        <taxon>Bacteria</taxon>
        <taxon>Pseudomonadati</taxon>
        <taxon>Planctomycetota</taxon>
        <taxon>Planctomycetia</taxon>
        <taxon>Pirellulales</taxon>
        <taxon>Pirellulaceae</taxon>
        <taxon>Blastopirellula</taxon>
    </lineage>
</organism>
<proteinExistence type="predicted"/>
<dbReference type="GO" id="GO:0080120">
    <property type="term" value="P:CAAX-box protein maturation"/>
    <property type="evidence" value="ECO:0007669"/>
    <property type="project" value="UniProtKB-ARBA"/>
</dbReference>
<dbReference type="STRING" id="314230.DSM3645_07740"/>
<evidence type="ECO:0000313" key="5">
    <source>
        <dbReference type="Proteomes" id="UP000004358"/>
    </source>
</evidence>
<feature type="transmembrane region" description="Helical" evidence="2">
    <location>
        <begin position="140"/>
        <end position="158"/>
    </location>
</feature>
<feature type="transmembrane region" description="Helical" evidence="2">
    <location>
        <begin position="98"/>
        <end position="119"/>
    </location>
</feature>
<protein>
    <submittedName>
        <fullName evidence="4">Abortive infection protein</fullName>
    </submittedName>
</protein>
<evidence type="ECO:0000256" key="1">
    <source>
        <dbReference type="SAM" id="MobiDB-lite"/>
    </source>
</evidence>
<dbReference type="PANTHER" id="PTHR43592">
    <property type="entry name" value="CAAX AMINO TERMINAL PROTEASE"/>
    <property type="match status" value="1"/>
</dbReference>
<dbReference type="Proteomes" id="UP000004358">
    <property type="component" value="Unassembled WGS sequence"/>
</dbReference>
<keyword evidence="2" id="KW-0472">Membrane</keyword>
<comment type="caution">
    <text evidence="4">The sequence shown here is derived from an EMBL/GenBank/DDBJ whole genome shotgun (WGS) entry which is preliminary data.</text>
</comment>
<dbReference type="HOGENOM" id="CLU_087412_0_0_0"/>
<feature type="transmembrane region" description="Helical" evidence="2">
    <location>
        <begin position="55"/>
        <end position="78"/>
    </location>
</feature>
<gene>
    <name evidence="4" type="ORF">DSM3645_07740</name>
</gene>
<dbReference type="GO" id="GO:0004175">
    <property type="term" value="F:endopeptidase activity"/>
    <property type="evidence" value="ECO:0007669"/>
    <property type="project" value="UniProtKB-ARBA"/>
</dbReference>
<dbReference type="EMBL" id="AANZ01000019">
    <property type="protein sequence ID" value="EAQ78667.1"/>
    <property type="molecule type" value="Genomic_DNA"/>
</dbReference>
<accession>A3ZXV8</accession>
<keyword evidence="2" id="KW-1133">Transmembrane helix</keyword>
<feature type="transmembrane region" description="Helical" evidence="2">
    <location>
        <begin position="178"/>
        <end position="196"/>
    </location>
</feature>
<feature type="domain" description="CAAX prenyl protease 2/Lysostaphin resistance protein A-like" evidence="3">
    <location>
        <begin position="144"/>
        <end position="237"/>
    </location>
</feature>
<dbReference type="AlphaFoldDB" id="A3ZXV8"/>